<evidence type="ECO:0000256" key="4">
    <source>
        <dbReference type="ARBA" id="ARBA00022679"/>
    </source>
</evidence>
<dbReference type="InterPro" id="IPR036282">
    <property type="entry name" value="Glutathione-S-Trfase_C_sf"/>
</dbReference>
<dbReference type="GO" id="GO:0004364">
    <property type="term" value="F:glutathione transferase activity"/>
    <property type="evidence" value="ECO:0007669"/>
    <property type="project" value="UniProtKB-EC"/>
</dbReference>
<dbReference type="InterPro" id="IPR050213">
    <property type="entry name" value="GST_superfamily"/>
</dbReference>
<accession>A0A9Q0NEI3</accession>
<dbReference type="SUPFAM" id="SSF52833">
    <property type="entry name" value="Thioredoxin-like"/>
    <property type="match status" value="1"/>
</dbReference>
<evidence type="ECO:0000256" key="3">
    <source>
        <dbReference type="ARBA" id="ARBA00012452"/>
    </source>
</evidence>
<proteinExistence type="inferred from homology"/>
<comment type="similarity">
    <text evidence="2">Belongs to the GST superfamily. Mu family.</text>
</comment>
<comment type="caution">
    <text evidence="7">The sequence shown here is derived from an EMBL/GenBank/DDBJ whole genome shotgun (WGS) entry which is preliminary data.</text>
</comment>
<name>A0A9Q0NEI3_9DIPT</name>
<dbReference type="Pfam" id="PF02798">
    <property type="entry name" value="GST_N"/>
    <property type="match status" value="1"/>
</dbReference>
<feature type="domain" description="GST N-terminal" evidence="6">
    <location>
        <begin position="3"/>
        <end position="85"/>
    </location>
</feature>
<comment type="catalytic activity">
    <reaction evidence="5">
        <text>RX + glutathione = an S-substituted glutathione + a halide anion + H(+)</text>
        <dbReference type="Rhea" id="RHEA:16437"/>
        <dbReference type="ChEBI" id="CHEBI:15378"/>
        <dbReference type="ChEBI" id="CHEBI:16042"/>
        <dbReference type="ChEBI" id="CHEBI:17792"/>
        <dbReference type="ChEBI" id="CHEBI:57925"/>
        <dbReference type="ChEBI" id="CHEBI:90779"/>
        <dbReference type="EC" id="2.5.1.18"/>
    </reaction>
</comment>
<reference evidence="7" key="1">
    <citation type="submission" date="2022-07" db="EMBL/GenBank/DDBJ databases">
        <authorList>
            <person name="Trinca V."/>
            <person name="Uliana J.V.C."/>
            <person name="Torres T.T."/>
            <person name="Ward R.J."/>
            <person name="Monesi N."/>
        </authorList>
    </citation>
    <scope>NUCLEOTIDE SEQUENCE</scope>
    <source>
        <strain evidence="7">HSMRA1968</strain>
        <tissue evidence="7">Whole embryos</tissue>
    </source>
</reference>
<dbReference type="OrthoDB" id="414243at2759"/>
<dbReference type="PANTHER" id="PTHR11571">
    <property type="entry name" value="GLUTATHIONE S-TRANSFERASE"/>
    <property type="match status" value="1"/>
</dbReference>
<evidence type="ECO:0000313" key="8">
    <source>
        <dbReference type="Proteomes" id="UP001151699"/>
    </source>
</evidence>
<evidence type="ECO:0000259" key="6">
    <source>
        <dbReference type="PROSITE" id="PS50404"/>
    </source>
</evidence>
<keyword evidence="4" id="KW-0808">Transferase</keyword>
<keyword evidence="8" id="KW-1185">Reference proteome</keyword>
<dbReference type="PANTHER" id="PTHR11571:SF222">
    <property type="entry name" value="GLUTATHIONE TRANSFERASE"/>
    <property type="match status" value="1"/>
</dbReference>
<dbReference type="Proteomes" id="UP001151699">
    <property type="component" value="Chromosome A"/>
</dbReference>
<dbReference type="EMBL" id="WJQU01000001">
    <property type="protein sequence ID" value="KAJ6648836.1"/>
    <property type="molecule type" value="Genomic_DNA"/>
</dbReference>
<dbReference type="SUPFAM" id="SSF47616">
    <property type="entry name" value="GST C-terminal domain-like"/>
    <property type="match status" value="1"/>
</dbReference>
<dbReference type="GO" id="GO:0006749">
    <property type="term" value="P:glutathione metabolic process"/>
    <property type="evidence" value="ECO:0007669"/>
    <property type="project" value="TreeGrafter"/>
</dbReference>
<comment type="function">
    <text evidence="1">Conjugation of reduced glutathione to a wide number of exogenous and endogenous hydrophobic electrophiles.</text>
</comment>
<protein>
    <recommendedName>
        <fullName evidence="3">glutathione transferase</fullName>
        <ecNumber evidence="3">2.5.1.18</ecNumber>
    </recommendedName>
</protein>
<evidence type="ECO:0000256" key="5">
    <source>
        <dbReference type="ARBA" id="ARBA00047960"/>
    </source>
</evidence>
<evidence type="ECO:0000256" key="1">
    <source>
        <dbReference type="ARBA" id="ARBA00003701"/>
    </source>
</evidence>
<sequence>MGKIVLGYWQDIHGLASPIRLLLEIAGVDYEEKLYNIDDRVDWDEKKESLEFTYPNLPYIIDGDRKMTEHLPIMRYISRKFGLAPTTEDEIIISDQTESLVFDLRFRFYMVAYAPVEIFDDKKTEWLRVAHRKLNYLDHLLEKNKYVTGSRL</sequence>
<feature type="non-terminal residue" evidence="7">
    <location>
        <position position="1"/>
    </location>
</feature>
<evidence type="ECO:0000256" key="2">
    <source>
        <dbReference type="ARBA" id="ARBA00005861"/>
    </source>
</evidence>
<evidence type="ECO:0000313" key="7">
    <source>
        <dbReference type="EMBL" id="KAJ6648836.1"/>
    </source>
</evidence>
<dbReference type="InterPro" id="IPR036249">
    <property type="entry name" value="Thioredoxin-like_sf"/>
</dbReference>
<dbReference type="AlphaFoldDB" id="A0A9Q0NEI3"/>
<organism evidence="7 8">
    <name type="scientific">Pseudolycoriella hygida</name>
    <dbReference type="NCBI Taxonomy" id="35572"/>
    <lineage>
        <taxon>Eukaryota</taxon>
        <taxon>Metazoa</taxon>
        <taxon>Ecdysozoa</taxon>
        <taxon>Arthropoda</taxon>
        <taxon>Hexapoda</taxon>
        <taxon>Insecta</taxon>
        <taxon>Pterygota</taxon>
        <taxon>Neoptera</taxon>
        <taxon>Endopterygota</taxon>
        <taxon>Diptera</taxon>
        <taxon>Nematocera</taxon>
        <taxon>Sciaroidea</taxon>
        <taxon>Sciaridae</taxon>
        <taxon>Pseudolycoriella</taxon>
    </lineage>
</organism>
<dbReference type="InterPro" id="IPR004045">
    <property type="entry name" value="Glutathione_S-Trfase_N"/>
</dbReference>
<dbReference type="EC" id="2.5.1.18" evidence="3"/>
<dbReference type="PROSITE" id="PS50404">
    <property type="entry name" value="GST_NTER"/>
    <property type="match status" value="1"/>
</dbReference>
<gene>
    <name evidence="7" type="primary">GSTM1_1</name>
    <name evidence="7" type="ORF">Bhyg_04068</name>
</gene>
<dbReference type="Gene3D" id="1.20.1050.130">
    <property type="match status" value="1"/>
</dbReference>